<gene>
    <name evidence="1" type="ORF">KHA90_04100</name>
</gene>
<comment type="caution">
    <text evidence="1">The sequence shown here is derived from an EMBL/GenBank/DDBJ whole genome shotgun (WGS) entry which is preliminary data.</text>
</comment>
<keyword evidence="2" id="KW-1185">Reference proteome</keyword>
<accession>A0ABS5P8K3</accession>
<dbReference type="EMBL" id="JAGYVZ010000003">
    <property type="protein sequence ID" value="MBS7230198.1"/>
    <property type="molecule type" value="Genomic_DNA"/>
</dbReference>
<proteinExistence type="predicted"/>
<protein>
    <submittedName>
        <fullName evidence="1">Uncharacterized protein</fullName>
    </submittedName>
</protein>
<evidence type="ECO:0000313" key="1">
    <source>
        <dbReference type="EMBL" id="MBS7230198.1"/>
    </source>
</evidence>
<dbReference type="RefSeq" id="WP_213295719.1">
    <property type="nucleotide sequence ID" value="NZ_JAGYVZ010000003.1"/>
</dbReference>
<reference evidence="1 2" key="1">
    <citation type="journal article" date="2018" name="Int. J. Syst. Evol. Microbiol.">
        <title>Flavobacterium chryseum sp. nov. and Flavobacterium psychroterrae sp. nov., novel environmental bacteria isolated from Antarctica.</title>
        <authorList>
            <person name="Kralova S."/>
            <person name="Svec P."/>
            <person name="Busse H.J."/>
            <person name="Stankova E."/>
            <person name="Vaczi P."/>
            <person name="Sedlacek I."/>
        </authorList>
    </citation>
    <scope>NUCLEOTIDE SEQUENCE [LARGE SCALE GENOMIC DNA]</scope>
    <source>
        <strain evidence="1 2">CCM 8827</strain>
    </source>
</reference>
<evidence type="ECO:0000313" key="2">
    <source>
        <dbReference type="Proteomes" id="UP000722625"/>
    </source>
</evidence>
<organism evidence="1 2">
    <name type="scientific">Flavobacterium psychroterrae</name>
    <dbReference type="NCBI Taxonomy" id="2133767"/>
    <lineage>
        <taxon>Bacteria</taxon>
        <taxon>Pseudomonadati</taxon>
        <taxon>Bacteroidota</taxon>
        <taxon>Flavobacteriia</taxon>
        <taxon>Flavobacteriales</taxon>
        <taxon>Flavobacteriaceae</taxon>
        <taxon>Flavobacterium</taxon>
    </lineage>
</organism>
<sequence length="114" mass="13652">MIKTVEEITIVMNNDLLILTNRKNKSYFRYNLKDKQLIFRDSNDNIIQNYSARISINFEVFYLTYEGQTINMSDGSMIAYLSYKDIQELAEKTFYEEGQKRVYDFVNLKFIIEL</sequence>
<name>A0ABS5P8K3_9FLAO</name>
<dbReference type="Proteomes" id="UP000722625">
    <property type="component" value="Unassembled WGS sequence"/>
</dbReference>